<proteinExistence type="predicted"/>
<reference evidence="1 2" key="1">
    <citation type="journal article" date="2019" name="Nat. Ecol. Evol.">
        <title>Megaphylogeny resolves global patterns of mushroom evolution.</title>
        <authorList>
            <person name="Varga T."/>
            <person name="Krizsan K."/>
            <person name="Foldi C."/>
            <person name="Dima B."/>
            <person name="Sanchez-Garcia M."/>
            <person name="Sanchez-Ramirez S."/>
            <person name="Szollosi G.J."/>
            <person name="Szarkandi J.G."/>
            <person name="Papp V."/>
            <person name="Albert L."/>
            <person name="Andreopoulos W."/>
            <person name="Angelini C."/>
            <person name="Antonin V."/>
            <person name="Barry K.W."/>
            <person name="Bougher N.L."/>
            <person name="Buchanan P."/>
            <person name="Buyck B."/>
            <person name="Bense V."/>
            <person name="Catcheside P."/>
            <person name="Chovatia M."/>
            <person name="Cooper J."/>
            <person name="Damon W."/>
            <person name="Desjardin D."/>
            <person name="Finy P."/>
            <person name="Geml J."/>
            <person name="Haridas S."/>
            <person name="Hughes K."/>
            <person name="Justo A."/>
            <person name="Karasinski D."/>
            <person name="Kautmanova I."/>
            <person name="Kiss B."/>
            <person name="Kocsube S."/>
            <person name="Kotiranta H."/>
            <person name="LaButti K.M."/>
            <person name="Lechner B.E."/>
            <person name="Liimatainen K."/>
            <person name="Lipzen A."/>
            <person name="Lukacs Z."/>
            <person name="Mihaltcheva S."/>
            <person name="Morgado L.N."/>
            <person name="Niskanen T."/>
            <person name="Noordeloos M.E."/>
            <person name="Ohm R.A."/>
            <person name="Ortiz-Santana B."/>
            <person name="Ovrebo C."/>
            <person name="Racz N."/>
            <person name="Riley R."/>
            <person name="Savchenko A."/>
            <person name="Shiryaev A."/>
            <person name="Soop K."/>
            <person name="Spirin V."/>
            <person name="Szebenyi C."/>
            <person name="Tomsovsky M."/>
            <person name="Tulloss R.E."/>
            <person name="Uehling J."/>
            <person name="Grigoriev I.V."/>
            <person name="Vagvolgyi C."/>
            <person name="Papp T."/>
            <person name="Martin F.M."/>
            <person name="Miettinen O."/>
            <person name="Hibbett D.S."/>
            <person name="Nagy L.G."/>
        </authorList>
    </citation>
    <scope>NUCLEOTIDE SEQUENCE [LARGE SCALE GENOMIC DNA]</scope>
    <source>
        <strain evidence="1 2">NL-1719</strain>
    </source>
</reference>
<sequence>RNWLTLSSLAIVPLASILNAPFGRCTPSGGSIFLVGVIKSWILMELVSPIMF</sequence>
<protein>
    <submittedName>
        <fullName evidence="1">Uncharacterized protein</fullName>
    </submittedName>
</protein>
<organism evidence="1 2">
    <name type="scientific">Pluteus cervinus</name>
    <dbReference type="NCBI Taxonomy" id="181527"/>
    <lineage>
        <taxon>Eukaryota</taxon>
        <taxon>Fungi</taxon>
        <taxon>Dikarya</taxon>
        <taxon>Basidiomycota</taxon>
        <taxon>Agaricomycotina</taxon>
        <taxon>Agaricomycetes</taxon>
        <taxon>Agaricomycetidae</taxon>
        <taxon>Agaricales</taxon>
        <taxon>Pluteineae</taxon>
        <taxon>Pluteaceae</taxon>
        <taxon>Pluteus</taxon>
    </lineage>
</organism>
<name>A0ACD3B0V0_9AGAR</name>
<evidence type="ECO:0000313" key="2">
    <source>
        <dbReference type="Proteomes" id="UP000308600"/>
    </source>
</evidence>
<gene>
    <name evidence="1" type="ORF">BDN72DRAFT_722420</name>
</gene>
<feature type="non-terminal residue" evidence="1">
    <location>
        <position position="52"/>
    </location>
</feature>
<evidence type="ECO:0000313" key="1">
    <source>
        <dbReference type="EMBL" id="TFK71266.1"/>
    </source>
</evidence>
<feature type="non-terminal residue" evidence="1">
    <location>
        <position position="1"/>
    </location>
</feature>
<accession>A0ACD3B0V0</accession>
<keyword evidence="2" id="KW-1185">Reference proteome</keyword>
<dbReference type="EMBL" id="ML208300">
    <property type="protein sequence ID" value="TFK71266.1"/>
    <property type="molecule type" value="Genomic_DNA"/>
</dbReference>
<dbReference type="Proteomes" id="UP000308600">
    <property type="component" value="Unassembled WGS sequence"/>
</dbReference>